<dbReference type="GO" id="GO:0003723">
    <property type="term" value="F:RNA binding"/>
    <property type="evidence" value="ECO:0007669"/>
    <property type="project" value="UniProtKB-UniRule"/>
</dbReference>
<evidence type="ECO:0000313" key="11">
    <source>
        <dbReference type="Proteomes" id="UP000001357"/>
    </source>
</evidence>
<feature type="compositionally biased region" description="Low complexity" evidence="7">
    <location>
        <begin position="1491"/>
        <end position="1506"/>
    </location>
</feature>
<dbReference type="GO" id="GO:0005634">
    <property type="term" value="C:nucleus"/>
    <property type="evidence" value="ECO:0000318"/>
    <property type="project" value="GO_Central"/>
</dbReference>
<feature type="compositionally biased region" description="Low complexity" evidence="7">
    <location>
        <begin position="1459"/>
        <end position="1483"/>
    </location>
</feature>
<dbReference type="Proteomes" id="UP000001357">
    <property type="component" value="Unassembled WGS sequence"/>
</dbReference>
<feature type="region of interest" description="Disordered" evidence="7">
    <location>
        <begin position="1917"/>
        <end position="1946"/>
    </location>
</feature>
<feature type="region of interest" description="Disordered" evidence="7">
    <location>
        <begin position="53"/>
        <end position="99"/>
    </location>
</feature>
<dbReference type="STRING" id="81824.A9UXM9"/>
<name>A9UXM9_MONBE</name>
<dbReference type="InterPro" id="IPR016024">
    <property type="entry name" value="ARM-type_fold"/>
</dbReference>
<organism evidence="10 11">
    <name type="scientific">Monosiga brevicollis</name>
    <name type="common">Choanoflagellate</name>
    <dbReference type="NCBI Taxonomy" id="81824"/>
    <lineage>
        <taxon>Eukaryota</taxon>
        <taxon>Choanoflagellata</taxon>
        <taxon>Craspedida</taxon>
        <taxon>Salpingoecidae</taxon>
        <taxon>Monosiga</taxon>
    </lineage>
</organism>
<dbReference type="eggNOG" id="KOG1525">
    <property type="taxonomic scope" value="Eukaryota"/>
</dbReference>
<dbReference type="SUPFAM" id="SSF48371">
    <property type="entry name" value="ARM repeat"/>
    <property type="match status" value="2"/>
</dbReference>
<evidence type="ECO:0000256" key="8">
    <source>
        <dbReference type="SAM" id="SignalP"/>
    </source>
</evidence>
<dbReference type="GO" id="GO:0007064">
    <property type="term" value="P:mitotic sister chromatid cohesion"/>
    <property type="evidence" value="ECO:0000318"/>
    <property type="project" value="GO_Central"/>
</dbReference>
<dbReference type="EMBL" id="CH991549">
    <property type="protein sequence ID" value="EDQ90038.1"/>
    <property type="molecule type" value="Genomic_DNA"/>
</dbReference>
<feature type="compositionally biased region" description="Polar residues" evidence="7">
    <location>
        <begin position="2174"/>
        <end position="2192"/>
    </location>
</feature>
<feature type="region of interest" description="Disordered" evidence="7">
    <location>
        <begin position="1742"/>
        <end position="1846"/>
    </location>
</feature>
<keyword evidence="2" id="KW-0132">Cell division</keyword>
<dbReference type="InterPro" id="IPR035979">
    <property type="entry name" value="RBD_domain_sf"/>
</dbReference>
<proteinExistence type="predicted"/>
<keyword evidence="11" id="KW-1185">Reference proteome</keyword>
<feature type="compositionally biased region" description="Basic and acidic residues" evidence="7">
    <location>
        <begin position="1595"/>
        <end position="1609"/>
    </location>
</feature>
<dbReference type="FunCoup" id="A9UXM9">
    <property type="interactions" value="1860"/>
</dbReference>
<dbReference type="RefSeq" id="XP_001745460.1">
    <property type="nucleotide sequence ID" value="XM_001745408.1"/>
</dbReference>
<evidence type="ECO:0000259" key="9">
    <source>
        <dbReference type="PROSITE" id="PS50102"/>
    </source>
</evidence>
<feature type="compositionally biased region" description="Basic and acidic residues" evidence="7">
    <location>
        <begin position="1527"/>
        <end position="1537"/>
    </location>
</feature>
<gene>
    <name evidence="10" type="ORF">MONBRDRAFT_32239</name>
</gene>
<feature type="compositionally biased region" description="Basic and acidic residues" evidence="7">
    <location>
        <begin position="1549"/>
        <end position="1581"/>
    </location>
</feature>
<dbReference type="Gene3D" id="1.25.10.10">
    <property type="entry name" value="Leucine-rich Repeat Variant"/>
    <property type="match status" value="1"/>
</dbReference>
<feature type="compositionally biased region" description="Polar residues" evidence="7">
    <location>
        <begin position="2218"/>
        <end position="2228"/>
    </location>
</feature>
<sequence length="2228" mass="245466">MCMLSLLLLSRLLLSLLPLSLNRLGLERLILLDVPLNPKDNFVARGFVGHKRGHKVEEPRRCGENENGQSTKTTSRQKKNKKAGDPTLNEPRARAHPHTRALIMPRRTGGPKPITPGLAKDELIRRLKALSSHLEEIDNGQSTDAAREHAEALRPLLSNRTVNVRVLVACCLADIFRILVPDLPYDDAGVKAVLVLFASLLPGIADINGASFERHFHLLETFAETQTFLLAARLEQHGIVQDVFSGVLESARTEHNSKVLQCMQDILASTIEEDYQLRADTLDVLFRAILPANKVSHSAAYTVAAEFINKCAKKLSLNVTAYFNGLLGIDEEVESEHAENAIELIEALAAINIDVLMRVVPQCETLLRSEDVPRRLSATVLLARLFSQAPTEMASLHRAQWHHLLQRLQDREPSIRAELTSHLGQLINIMPTEFRSDLLDRLKTALMDMDETVRFMAVETAATVLQDHLPSCPMEFIDTFTDRRLDKKLNVRKLAIDRLPKLYQHVQSQIEETGSADAETETKAAKLAVATIASFNTRDTEIRLHTENGLQKHILPDTLDPSLKAQRLLHICRHGNDRFWSAVRGMLKIKAGVARLFRSYLERRRGTDNLRETPFFNTLKMQLVSQKAHASMDLLDEEASEQLLDALQSFVSEDSRHALVLVEAKKQLTKLTPKNCAKAVTELVVKLHPFPFDCDAVDALLLSLHSASEAGEDELCAAGAKFLAAYSEEGQGVFSSPGVFKSLTRLAASDSPQLCSSCLAKPGRTALRILAASGENLASIEPGLHKMLRKKLVELATTGDVAEAELAVDALAAICGDKAESSHESIVKKCLEHLDQADERLSASLAALAGVAWHAPDVFRKHDPDIVSRFIVDDLLMNARSAIPEEDTSTDEWVDQPDLDIVAKEQAVRLLVNRLRGRTRSEHDEDRLTKLGAPTFRLFQQCLDCYGDFERVLYRNVEKSRMRLAVACGMLELAATEIRQVIPIQLWHLVAMTMQDSCVEVRSKFNDRLYQLLSKNKLPVGYMSFFVYSAIDPDPKCRRLSAERLRELVTRKRNLARTAGPSTTESGREHLLPEYSLPFLLHLLAHHSDFTYTSEALLSFVPYLEFFFEAVCHRGEESFTFLKSMVDAMKRMEDAAGEDSTHLWAVCDLTAVLIVDLASRPGWKLKSFPGHIALPKALFRRPTRPVDSSRSYLPENFQLRRSTTAKTPTRNSVPATASHRPDLSESEDEGSLPSAKKKKSTPRSTGKRKTSRTPTAAATPPPQRRSARAAKRINDSLADLDDDELDAQALRDNIVAETPQSAPNSHDSTKTRGRRIGRPPAPALSDEEDEDKNDAATSPGKAVPASPEPEAEPDSPQPGARQTRRSGRTAGKTQAAASDAAPAPKLPAHLLYNGLVAWALLQRRGEDNQSAAPYILLCLKKNTSESELAEKLEDLIEGPARPLVAELFAVLRSNSYTTATSASSSTHAASSKTSQSAPSKSRLPAPPSPPAQDQSAAPAPSTTTSSDANDHGDKPTHTVEAQAPTSEGRDRDLDDHPRRRRSLEDDDDREYRRRGDSPESERPQAASRLDRAVREKSDDNNGYRSNNSNQYNSHQQDRWRMPPRRDMRGGRGGSNMPRRGPMPHNAPPFGMGFGRPDNMPIMMGMANMQELQNMQHLQDMQGMPNMPMNMQNLQNMQNMQGMPNMPNMPNMQGPMFMGPSDMGPPNMGPSNMGPPDMGPPDMGSQDMNMPSMGPPNMESMMRGGAPPPMGGPMAFHGGEGPGSGYGNNYPPRGHRNRRDAHAPRRTGGPNHHGGGAGGPSPMQSALMALAPRADDPRPAPTMPTQQPRHRPAPPATTLEVTGVPSSLMDEDKIREYFAGFGDLELVVMNKDQNGNPASDTVLVQFCDLDHAKQAFTSEKAVLDNRFIKLNFSRRPAQSLAKSASDTGLDSAPEQTEAEPELKPSQKIVPKWQAQELAAKTQRKRAVDMERKRQDLIKMTMKSQQDLLKELETTTLSDAERKKKMKDLQQSIKLLNQLKAKKPSIPIPEPARRPSTDSTDSGAPAAKRVAAGSEETAPAAGDVSTTRGRGLYRGRGYTRGRSWGRGRGRGRGRGHATTTVLDVTGYRPDHFDLLTPYFACFGNFVSVVQSGDQGRALVTFKDRRSAETAKERARNFNGRALEIEWFDPFAETPATEDSVSEQAKGQEALPTTSENKDAEDGAAATASTTAPDEGAETQAEGTDQVAASE</sequence>
<dbReference type="PANTHER" id="PTHR12663:SF0">
    <property type="entry name" value="PRECOCIOUS DISSOCIATION OF SISTERS 5, ISOFORM A"/>
    <property type="match status" value="1"/>
</dbReference>
<feature type="chain" id="PRO_5013062134" description="RRM domain-containing protein" evidence="8">
    <location>
        <begin position="16"/>
        <end position="2228"/>
    </location>
</feature>
<dbReference type="InterPro" id="IPR012677">
    <property type="entry name" value="Nucleotide-bd_a/b_plait_sf"/>
</dbReference>
<feature type="region of interest" description="Disordered" evidence="7">
    <location>
        <begin position="1184"/>
        <end position="1269"/>
    </location>
</feature>
<dbReference type="Pfam" id="PF20168">
    <property type="entry name" value="PDS5"/>
    <property type="match status" value="1"/>
</dbReference>
<evidence type="ECO:0000256" key="5">
    <source>
        <dbReference type="ARBA" id="ARBA00023306"/>
    </source>
</evidence>
<feature type="compositionally biased region" description="Low complexity" evidence="7">
    <location>
        <begin position="1582"/>
        <end position="1594"/>
    </location>
</feature>
<feature type="compositionally biased region" description="Basic residues" evidence="7">
    <location>
        <begin position="1235"/>
        <end position="1251"/>
    </location>
</feature>
<dbReference type="eggNOG" id="KOG2135">
    <property type="taxonomic scope" value="Eukaryota"/>
</dbReference>
<evidence type="ECO:0000256" key="4">
    <source>
        <dbReference type="ARBA" id="ARBA00023242"/>
    </source>
</evidence>
<feature type="compositionally biased region" description="Basic residues" evidence="7">
    <location>
        <begin position="2069"/>
        <end position="2093"/>
    </location>
</feature>
<reference evidence="10 11" key="1">
    <citation type="journal article" date="2008" name="Nature">
        <title>The genome of the choanoflagellate Monosiga brevicollis and the origin of metazoans.</title>
        <authorList>
            <consortium name="JGI Sequencing"/>
            <person name="King N."/>
            <person name="Westbrook M.J."/>
            <person name="Young S.L."/>
            <person name="Kuo A."/>
            <person name="Abedin M."/>
            <person name="Chapman J."/>
            <person name="Fairclough S."/>
            <person name="Hellsten U."/>
            <person name="Isogai Y."/>
            <person name="Letunic I."/>
            <person name="Marr M."/>
            <person name="Pincus D."/>
            <person name="Putnam N."/>
            <person name="Rokas A."/>
            <person name="Wright K.J."/>
            <person name="Zuzow R."/>
            <person name="Dirks W."/>
            <person name="Good M."/>
            <person name="Goodstein D."/>
            <person name="Lemons D."/>
            <person name="Li W."/>
            <person name="Lyons J.B."/>
            <person name="Morris A."/>
            <person name="Nichols S."/>
            <person name="Richter D.J."/>
            <person name="Salamov A."/>
            <person name="Bork P."/>
            <person name="Lim W.A."/>
            <person name="Manning G."/>
            <person name="Miller W.T."/>
            <person name="McGinnis W."/>
            <person name="Shapiro H."/>
            <person name="Tjian R."/>
            <person name="Grigoriev I.V."/>
            <person name="Rokhsar D."/>
        </authorList>
    </citation>
    <scope>NUCLEOTIDE SEQUENCE [LARGE SCALE GENOMIC DNA]</scope>
    <source>
        <strain evidence="11">MX1 / ATCC 50154</strain>
    </source>
</reference>
<dbReference type="GO" id="GO:0140670">
    <property type="term" value="F:cohesin unloader activity"/>
    <property type="evidence" value="ECO:0000318"/>
    <property type="project" value="GO_Central"/>
</dbReference>
<feature type="signal peptide" evidence="8">
    <location>
        <begin position="1"/>
        <end position="15"/>
    </location>
</feature>
<keyword evidence="4" id="KW-0539">Nucleus</keyword>
<feature type="region of interest" description="Disordered" evidence="7">
    <location>
        <begin position="2172"/>
        <end position="2228"/>
    </location>
</feature>
<dbReference type="SMART" id="SM00360">
    <property type="entry name" value="RRM"/>
    <property type="match status" value="1"/>
</dbReference>
<dbReference type="KEGG" id="mbr:MONBRDRAFT_32239"/>
<feature type="region of interest" description="Disordered" evidence="7">
    <location>
        <begin position="1459"/>
        <end position="1625"/>
    </location>
</feature>
<feature type="compositionally biased region" description="Basic and acidic residues" evidence="7">
    <location>
        <begin position="55"/>
        <end position="64"/>
    </location>
</feature>
<feature type="domain" description="RRM" evidence="9">
    <location>
        <begin position="1836"/>
        <end position="1914"/>
    </location>
</feature>
<accession>A9UXM9</accession>
<dbReference type="InterPro" id="IPR039776">
    <property type="entry name" value="Pds5"/>
</dbReference>
<dbReference type="SUPFAM" id="SSF54928">
    <property type="entry name" value="RNA-binding domain, RBD"/>
    <property type="match status" value="2"/>
</dbReference>
<evidence type="ECO:0000256" key="3">
    <source>
        <dbReference type="ARBA" id="ARBA00022776"/>
    </source>
</evidence>
<dbReference type="InterPro" id="IPR011989">
    <property type="entry name" value="ARM-like"/>
</dbReference>
<evidence type="ECO:0000256" key="2">
    <source>
        <dbReference type="ARBA" id="ARBA00022618"/>
    </source>
</evidence>
<evidence type="ECO:0000256" key="1">
    <source>
        <dbReference type="ARBA" id="ARBA00004123"/>
    </source>
</evidence>
<keyword evidence="3" id="KW-0498">Mitosis</keyword>
<feature type="region of interest" description="Disordered" evidence="7">
    <location>
        <begin position="1294"/>
        <end position="1384"/>
    </location>
</feature>
<dbReference type="Gene3D" id="3.30.70.330">
    <property type="match status" value="2"/>
</dbReference>
<dbReference type="GO" id="GO:0051301">
    <property type="term" value="P:cell division"/>
    <property type="evidence" value="ECO:0007669"/>
    <property type="project" value="UniProtKB-KW"/>
</dbReference>
<dbReference type="PANTHER" id="PTHR12663">
    <property type="entry name" value="ANDROGEN INDUCED INHIBITOR OF PROLIFERATION AS3 / PDS5-RELATED"/>
    <property type="match status" value="1"/>
</dbReference>
<dbReference type="OMA" id="INIMPTE"/>
<protein>
    <recommendedName>
        <fullName evidence="9">RRM domain-containing protein</fullName>
    </recommendedName>
</protein>
<dbReference type="GeneID" id="5890554"/>
<dbReference type="PROSITE" id="PS50102">
    <property type="entry name" value="RRM"/>
    <property type="match status" value="1"/>
</dbReference>
<feature type="compositionally biased region" description="Polar residues" evidence="7">
    <location>
        <begin position="1199"/>
        <end position="1215"/>
    </location>
</feature>
<feature type="compositionally biased region" description="Basic and acidic residues" evidence="7">
    <location>
        <begin position="1508"/>
        <end position="1517"/>
    </location>
</feature>
<feature type="region of interest" description="Disordered" evidence="7">
    <location>
        <begin position="2015"/>
        <end position="2095"/>
    </location>
</feature>
<comment type="subcellular location">
    <subcellularLocation>
        <location evidence="1">Nucleus</location>
    </subcellularLocation>
</comment>
<keyword evidence="6" id="KW-0694">RNA-binding</keyword>
<dbReference type="InParanoid" id="A9UXM9"/>
<keyword evidence="8" id="KW-0732">Signal</keyword>
<dbReference type="GO" id="GO:0000785">
    <property type="term" value="C:chromatin"/>
    <property type="evidence" value="ECO:0000318"/>
    <property type="project" value="GO_Central"/>
</dbReference>
<evidence type="ECO:0000256" key="7">
    <source>
        <dbReference type="SAM" id="MobiDB-lite"/>
    </source>
</evidence>
<keyword evidence="5" id="KW-0131">Cell cycle</keyword>
<evidence type="ECO:0000313" key="10">
    <source>
        <dbReference type="EMBL" id="EDQ90038.1"/>
    </source>
</evidence>
<feature type="compositionally biased region" description="Low complexity" evidence="7">
    <location>
        <begin position="1375"/>
        <end position="1384"/>
    </location>
</feature>
<dbReference type="InterPro" id="IPR000504">
    <property type="entry name" value="RRM_dom"/>
</dbReference>
<evidence type="ECO:0000256" key="6">
    <source>
        <dbReference type="PROSITE-ProRule" id="PRU00176"/>
    </source>
</evidence>